<evidence type="ECO:0000313" key="3">
    <source>
        <dbReference type="EMBL" id="SMO88487.1"/>
    </source>
</evidence>
<dbReference type="RefSeq" id="WP_142987720.1">
    <property type="nucleotide sequence ID" value="NZ_FXTD01000013.1"/>
</dbReference>
<dbReference type="Pfam" id="PF00583">
    <property type="entry name" value="Acetyltransf_1"/>
    <property type="match status" value="1"/>
</dbReference>
<evidence type="ECO:0000259" key="2">
    <source>
        <dbReference type="PROSITE" id="PS51186"/>
    </source>
</evidence>
<feature type="domain" description="N-acetyltransferase" evidence="2">
    <location>
        <begin position="1"/>
        <end position="133"/>
    </location>
</feature>
<protein>
    <submittedName>
        <fullName evidence="3">N-acetylglutamate synthase, GNAT family</fullName>
    </submittedName>
</protein>
<accession>A0A521EX54</accession>
<dbReference type="AlphaFoldDB" id="A0A521EX54"/>
<name>A0A521EX54_9EURY</name>
<dbReference type="Gene3D" id="3.40.630.30">
    <property type="match status" value="1"/>
</dbReference>
<dbReference type="EMBL" id="FXTD01000013">
    <property type="protein sequence ID" value="SMO88487.1"/>
    <property type="molecule type" value="Genomic_DNA"/>
</dbReference>
<dbReference type="GO" id="GO:0016747">
    <property type="term" value="F:acyltransferase activity, transferring groups other than amino-acyl groups"/>
    <property type="evidence" value="ECO:0007669"/>
    <property type="project" value="InterPro"/>
</dbReference>
<evidence type="ECO:0000313" key="4">
    <source>
        <dbReference type="Proteomes" id="UP000319712"/>
    </source>
</evidence>
<gene>
    <name evidence="3" type="ORF">SAMN06264867_11348</name>
</gene>
<dbReference type="InterPro" id="IPR000182">
    <property type="entry name" value="GNAT_dom"/>
</dbReference>
<dbReference type="SUPFAM" id="SSF55729">
    <property type="entry name" value="Acyl-CoA N-acyltransferases (Nat)"/>
    <property type="match status" value="1"/>
</dbReference>
<dbReference type="OrthoDB" id="104811at2157"/>
<feature type="compositionally biased region" description="Acidic residues" evidence="1">
    <location>
        <begin position="172"/>
        <end position="190"/>
    </location>
</feature>
<dbReference type="CDD" id="cd04301">
    <property type="entry name" value="NAT_SF"/>
    <property type="match status" value="1"/>
</dbReference>
<organism evidence="3 4">
    <name type="scientific">Halorubrum cibi</name>
    <dbReference type="NCBI Taxonomy" id="413815"/>
    <lineage>
        <taxon>Archaea</taxon>
        <taxon>Methanobacteriati</taxon>
        <taxon>Methanobacteriota</taxon>
        <taxon>Stenosarchaea group</taxon>
        <taxon>Halobacteria</taxon>
        <taxon>Halobacteriales</taxon>
        <taxon>Haloferacaceae</taxon>
        <taxon>Halorubrum</taxon>
    </lineage>
</organism>
<evidence type="ECO:0000256" key="1">
    <source>
        <dbReference type="SAM" id="MobiDB-lite"/>
    </source>
</evidence>
<sequence>MYVRDAKNRDEAWLLDAIERLGLDDVAFRSRDYVIAVDEETGDRAGFGRLRLHRGDDAERIELTGIGVLPEWRGRGVGAHVVERLVDTAAAEGFETVYVLTDQPEYLTQFGFEEVDTDDLPAALSDRLEEKREFLGGGVVGLRAGVGDFEMPDRLREAFKNADAQGGSGDGGDVDAESEGSTESAEDFGIDPETATYKYDTGR</sequence>
<dbReference type="InterPro" id="IPR016181">
    <property type="entry name" value="Acyl_CoA_acyltransferase"/>
</dbReference>
<dbReference type="Proteomes" id="UP000319712">
    <property type="component" value="Unassembled WGS sequence"/>
</dbReference>
<keyword evidence="4" id="KW-1185">Reference proteome</keyword>
<proteinExistence type="predicted"/>
<feature type="region of interest" description="Disordered" evidence="1">
    <location>
        <begin position="159"/>
        <end position="203"/>
    </location>
</feature>
<dbReference type="PROSITE" id="PS51186">
    <property type="entry name" value="GNAT"/>
    <property type="match status" value="1"/>
</dbReference>
<reference evidence="3 4" key="1">
    <citation type="submission" date="2017-05" db="EMBL/GenBank/DDBJ databases">
        <authorList>
            <person name="Varghese N."/>
            <person name="Submissions S."/>
        </authorList>
    </citation>
    <scope>NUCLEOTIDE SEQUENCE [LARGE SCALE GENOMIC DNA]</scope>
    <source>
        <strain evidence="3 4">DSM 19504</strain>
    </source>
</reference>